<dbReference type="CDD" id="cd06257">
    <property type="entry name" value="DnaJ"/>
    <property type="match status" value="1"/>
</dbReference>
<reference evidence="3" key="1">
    <citation type="submission" date="2021-01" db="EMBL/GenBank/DDBJ databases">
        <authorList>
            <person name="Corre E."/>
            <person name="Pelletier E."/>
            <person name="Niang G."/>
            <person name="Scheremetjew M."/>
            <person name="Finn R."/>
            <person name="Kale V."/>
            <person name="Holt S."/>
            <person name="Cochrane G."/>
            <person name="Meng A."/>
            <person name="Brown T."/>
            <person name="Cohen L."/>
        </authorList>
    </citation>
    <scope>NUCLEOTIDE SEQUENCE</scope>
    <source>
        <strain evidence="3">CCMP1897</strain>
    </source>
</reference>
<name>A0A7S3UFN5_9CHLO</name>
<dbReference type="PANTHER" id="PTHR44272">
    <property type="entry name" value="DNAJ DOMAIN (PROKARYOTIC HEAT SHOCK PROTEIN)"/>
    <property type="match status" value="1"/>
</dbReference>
<feature type="compositionally biased region" description="Polar residues" evidence="1">
    <location>
        <begin position="9"/>
        <end position="27"/>
    </location>
</feature>
<dbReference type="SUPFAM" id="SSF46565">
    <property type="entry name" value="Chaperone J-domain"/>
    <property type="match status" value="1"/>
</dbReference>
<feature type="region of interest" description="Disordered" evidence="1">
    <location>
        <begin position="1"/>
        <end position="32"/>
    </location>
</feature>
<dbReference type="PRINTS" id="PR00625">
    <property type="entry name" value="JDOMAIN"/>
</dbReference>
<feature type="compositionally biased region" description="Basic and acidic residues" evidence="1">
    <location>
        <begin position="366"/>
        <end position="375"/>
    </location>
</feature>
<gene>
    <name evidence="3" type="ORF">PSAL00342_LOCUS6878</name>
</gene>
<dbReference type="AlphaFoldDB" id="A0A7S3UFN5"/>
<protein>
    <recommendedName>
        <fullName evidence="2">J domain-containing protein</fullName>
    </recommendedName>
</protein>
<dbReference type="InterPro" id="IPR018253">
    <property type="entry name" value="DnaJ_domain_CS"/>
</dbReference>
<dbReference type="PROSITE" id="PS50076">
    <property type="entry name" value="DNAJ_2"/>
    <property type="match status" value="1"/>
</dbReference>
<dbReference type="EMBL" id="HBIS01007901">
    <property type="protein sequence ID" value="CAE0612979.1"/>
    <property type="molecule type" value="Transcribed_RNA"/>
</dbReference>
<dbReference type="PANTHER" id="PTHR44272:SF3">
    <property type="entry name" value="J DOMAIN-CONTAINING PROTEIN"/>
    <property type="match status" value="1"/>
</dbReference>
<dbReference type="InterPro" id="IPR036869">
    <property type="entry name" value="J_dom_sf"/>
</dbReference>
<sequence length="419" mass="46458">MDGTPPGGRSSSTQDRNAQTEASTTAQLKRDPYEVLGVGRDATVQDIRTAYRKLALQLHPDKAGPERAQEFHEVRTAYAILNDEEKRRAYDKKGFDGLDVEDLVFEVDLSSMGAVNTAMAAMFSKLGAPIKTTLPPEMLDEIGTGGFRTNELQVGQKLHGKVDKQKCAYFSVEITAEQASAGIAVLVSSESKSRFKLLHCEKVGVHDYEVADKVDSEKLRSATAAAMFFVDVKTYMLGGTPPAIEQAKYEAPEDVLFRRLDSMKPRESKKLAAGRHVFAVYGDNWFQKTVFSITVRSLLEEQVLGTLKNIVSIEEDLVAMKASLSSFEESYKRAQKRYIDACERYEIEAARLRELTENREKEYTALRATGSERETGSTSASGGGASIDVKRGEINIRIPGLRFNKIFKDRRGAERSGPD</sequence>
<dbReference type="Gene3D" id="1.10.287.110">
    <property type="entry name" value="DnaJ domain"/>
    <property type="match status" value="1"/>
</dbReference>
<dbReference type="Pfam" id="PF00226">
    <property type="entry name" value="DnaJ"/>
    <property type="match status" value="1"/>
</dbReference>
<evidence type="ECO:0000256" key="1">
    <source>
        <dbReference type="SAM" id="MobiDB-lite"/>
    </source>
</evidence>
<organism evidence="3">
    <name type="scientific">Picocystis salinarum</name>
    <dbReference type="NCBI Taxonomy" id="88271"/>
    <lineage>
        <taxon>Eukaryota</taxon>
        <taxon>Viridiplantae</taxon>
        <taxon>Chlorophyta</taxon>
        <taxon>Picocystophyceae</taxon>
        <taxon>Picocystales</taxon>
        <taxon>Picocystaceae</taxon>
        <taxon>Picocystis</taxon>
    </lineage>
</organism>
<dbReference type="SMART" id="SM00271">
    <property type="entry name" value="DnaJ"/>
    <property type="match status" value="1"/>
</dbReference>
<proteinExistence type="predicted"/>
<accession>A0A7S3UFN5</accession>
<evidence type="ECO:0000313" key="3">
    <source>
        <dbReference type="EMBL" id="CAE0612979.1"/>
    </source>
</evidence>
<feature type="domain" description="J" evidence="2">
    <location>
        <begin position="31"/>
        <end position="94"/>
    </location>
</feature>
<dbReference type="InterPro" id="IPR052812">
    <property type="entry name" value="Plant_DnaJ_domain"/>
</dbReference>
<dbReference type="InterPro" id="IPR001623">
    <property type="entry name" value="DnaJ_domain"/>
</dbReference>
<evidence type="ECO:0000259" key="2">
    <source>
        <dbReference type="PROSITE" id="PS50076"/>
    </source>
</evidence>
<feature type="region of interest" description="Disordered" evidence="1">
    <location>
        <begin position="366"/>
        <end position="387"/>
    </location>
</feature>
<dbReference type="PROSITE" id="PS00636">
    <property type="entry name" value="DNAJ_1"/>
    <property type="match status" value="1"/>
</dbReference>